<evidence type="ECO:0000256" key="1">
    <source>
        <dbReference type="ARBA" id="ARBA00009500"/>
    </source>
</evidence>
<dbReference type="PANTHER" id="PTHR11461">
    <property type="entry name" value="SERINE PROTEASE INHIBITOR, SERPIN"/>
    <property type="match status" value="1"/>
</dbReference>
<name>A0A0E0ME07_ORYPU</name>
<protein>
    <recommendedName>
        <fullName evidence="4">Serpin domain-containing protein</fullName>
    </recommendedName>
</protein>
<evidence type="ECO:0000256" key="2">
    <source>
        <dbReference type="RuleBase" id="RU000411"/>
    </source>
</evidence>
<feature type="domain" description="Serpin" evidence="4">
    <location>
        <begin position="24"/>
        <end position="417"/>
    </location>
</feature>
<reference evidence="5" key="1">
    <citation type="submission" date="2015-04" db="UniProtKB">
        <authorList>
            <consortium name="EnsemblPlants"/>
        </authorList>
    </citation>
    <scope>IDENTIFICATION</scope>
</reference>
<dbReference type="AlphaFoldDB" id="A0A0E0ME07"/>
<dbReference type="GO" id="GO:0004867">
    <property type="term" value="F:serine-type endopeptidase inhibitor activity"/>
    <property type="evidence" value="ECO:0007669"/>
    <property type="project" value="InterPro"/>
</dbReference>
<accession>A0A0E0ME07</accession>
<dbReference type="InterPro" id="IPR036186">
    <property type="entry name" value="Serpin_sf"/>
</dbReference>
<dbReference type="Proteomes" id="UP000026962">
    <property type="component" value="Chromosome 11"/>
</dbReference>
<feature type="region of interest" description="Disordered" evidence="3">
    <location>
        <begin position="562"/>
        <end position="592"/>
    </location>
</feature>
<dbReference type="HOGENOM" id="CLU_351042_0_0_1"/>
<keyword evidence="6" id="KW-1185">Reference proteome</keyword>
<dbReference type="SUPFAM" id="SSF56574">
    <property type="entry name" value="Serpins"/>
    <property type="match status" value="2"/>
</dbReference>
<dbReference type="PANTHER" id="PTHR11461:SF385">
    <property type="entry name" value="SERPIN DOMAIN-CONTAINING PROTEIN"/>
    <property type="match status" value="1"/>
</dbReference>
<organism evidence="5">
    <name type="scientific">Oryza punctata</name>
    <name type="common">Red rice</name>
    <dbReference type="NCBI Taxonomy" id="4537"/>
    <lineage>
        <taxon>Eukaryota</taxon>
        <taxon>Viridiplantae</taxon>
        <taxon>Streptophyta</taxon>
        <taxon>Embryophyta</taxon>
        <taxon>Tracheophyta</taxon>
        <taxon>Spermatophyta</taxon>
        <taxon>Magnoliopsida</taxon>
        <taxon>Liliopsida</taxon>
        <taxon>Poales</taxon>
        <taxon>Poaceae</taxon>
        <taxon>BOP clade</taxon>
        <taxon>Oryzoideae</taxon>
        <taxon>Oryzeae</taxon>
        <taxon>Oryzinae</taxon>
        <taxon>Oryza</taxon>
    </lineage>
</organism>
<evidence type="ECO:0000256" key="3">
    <source>
        <dbReference type="SAM" id="MobiDB-lite"/>
    </source>
</evidence>
<evidence type="ECO:0000313" key="6">
    <source>
        <dbReference type="Proteomes" id="UP000026962"/>
    </source>
</evidence>
<dbReference type="OMA" id="KYFHSEA"/>
<dbReference type="GO" id="GO:0005615">
    <property type="term" value="C:extracellular space"/>
    <property type="evidence" value="ECO:0007669"/>
    <property type="project" value="InterPro"/>
</dbReference>
<feature type="compositionally biased region" description="Low complexity" evidence="3">
    <location>
        <begin position="468"/>
        <end position="478"/>
    </location>
</feature>
<feature type="domain" description="Serpin" evidence="4">
    <location>
        <begin position="438"/>
        <end position="799"/>
    </location>
</feature>
<dbReference type="Gene3D" id="2.30.39.10">
    <property type="entry name" value="Alpha-1-antitrypsin, domain 1"/>
    <property type="match status" value="2"/>
</dbReference>
<proteinExistence type="inferred from homology"/>
<evidence type="ECO:0000259" key="4">
    <source>
        <dbReference type="SMART" id="SM00093"/>
    </source>
</evidence>
<reference evidence="5" key="2">
    <citation type="submission" date="2018-05" db="EMBL/GenBank/DDBJ databases">
        <title>OpunRS2 (Oryza punctata Reference Sequence Version 2).</title>
        <authorList>
            <person name="Zhang J."/>
            <person name="Kudrna D."/>
            <person name="Lee S."/>
            <person name="Talag J."/>
            <person name="Welchert J."/>
            <person name="Wing R.A."/>
        </authorList>
    </citation>
    <scope>NUCLEOTIDE SEQUENCE [LARGE SCALE GENOMIC DNA]</scope>
</reference>
<sequence length="802" mass="87255">MAAAEEYDTVSGEACQSGQAALAARLLKSLAAGASGGNLIFSPLSIHVAVAMMSAGAAGSTLAEILALAGAPSRPELEAFVRGVVMDRVLADQAPAGGPCVSFACGSWLDRSYSLKPAYRDTIVGTYKGDASTLDFKNNPVEARKEINAWVARATKNLITEVIKPESQSEDTRHVVGNAIYFKGEWLTPFDKSDTAEREFRRLDGSSVDVAFMQRPAGSYHHVACHDGFKVLRLPCKATSDTYNLKLRDSLPSFAMLVFLPDDRDGLPDLLNMITSSPEFIDDHLPPVSVPVGRFLVPKFKLTFCHYDIADVLHGLGLHLPFNMLRAEMRGIAVEDDGEDAAMFVSNVIHKAVVEVNEEGSEAAAYTEESDDDIGFSPYDDYYPPPPKLVDFVADHPFAFFIVEESLIHSIVKYLRMDDGEAARRHRAISGGLTAPAVRLADRLVAASADGNLVFSQRSPSPPPARPAAPSTRSSPCSVRRRATTWRHGARRQGPEFRGPRLVFVSGVWCDAARPFKPAYRAAVAAEYNAEATVVDFKNKSEEARKQINVWARQATGKLITPSYRWDPSTQPPPSCSAMPSTSRANEIESDTERKPFYRDDGAAAVADVPYMSSRSYQHVAVHDGFKPRLRDKRKRGGVDVGGEFTRYAMAIFLPDARDGLRGLVEKMASRPGFLHEHMPAREVPVGEFRVPKFKVSCGGSVVGALEQLGLRLPFYPELADLSDMDDGSGSPLFVAGVQHKAVMEVNEEGTVAAAATMTWMLPSGVPPPPVDFVADHPFAYFIVEMSSAVVFAGHVVDPSME</sequence>
<dbReference type="CDD" id="cd02043">
    <property type="entry name" value="serpinP_plants"/>
    <property type="match status" value="1"/>
</dbReference>
<dbReference type="Gramene" id="OPUNC11G07180.1">
    <property type="protein sequence ID" value="OPUNC11G07180.1"/>
    <property type="gene ID" value="OPUNC11G07180"/>
</dbReference>
<dbReference type="STRING" id="4537.A0A0E0ME07"/>
<comment type="similarity">
    <text evidence="1 2">Belongs to the serpin family.</text>
</comment>
<dbReference type="Pfam" id="PF00079">
    <property type="entry name" value="Serpin"/>
    <property type="match status" value="2"/>
</dbReference>
<dbReference type="InterPro" id="IPR042178">
    <property type="entry name" value="Serpin_sf_1"/>
</dbReference>
<dbReference type="SMART" id="SM00093">
    <property type="entry name" value="SERPIN"/>
    <property type="match status" value="2"/>
</dbReference>
<dbReference type="EnsemblPlants" id="OPUNC11G07180.1">
    <property type="protein sequence ID" value="OPUNC11G07180.1"/>
    <property type="gene ID" value="OPUNC11G07180"/>
</dbReference>
<dbReference type="InterPro" id="IPR042185">
    <property type="entry name" value="Serpin_sf_2"/>
</dbReference>
<dbReference type="Gene3D" id="3.30.497.10">
    <property type="entry name" value="Antithrombin, subunit I, domain 2"/>
    <property type="match status" value="3"/>
</dbReference>
<dbReference type="InterPro" id="IPR000215">
    <property type="entry name" value="Serpin_fam"/>
</dbReference>
<dbReference type="InterPro" id="IPR023796">
    <property type="entry name" value="Serpin_dom"/>
</dbReference>
<feature type="compositionally biased region" description="Basic residues" evidence="3">
    <location>
        <begin position="479"/>
        <end position="491"/>
    </location>
</feature>
<dbReference type="eggNOG" id="KOG2392">
    <property type="taxonomic scope" value="Eukaryota"/>
</dbReference>
<feature type="region of interest" description="Disordered" evidence="3">
    <location>
        <begin position="455"/>
        <end position="493"/>
    </location>
</feature>
<evidence type="ECO:0000313" key="5">
    <source>
        <dbReference type="EnsemblPlants" id="OPUNC11G07180.1"/>
    </source>
</evidence>